<evidence type="ECO:0000313" key="7">
    <source>
        <dbReference type="EMBL" id="CAL4789184.1"/>
    </source>
</evidence>
<dbReference type="GO" id="GO:0000226">
    <property type="term" value="P:microtubule cytoskeleton organization"/>
    <property type="evidence" value="ECO:0007669"/>
    <property type="project" value="TreeGrafter"/>
</dbReference>
<dbReference type="PANTHER" id="PTHR12241:SF147">
    <property type="entry name" value="TUBULIN POLYGLUTAMYLASE TTLL7"/>
    <property type="match status" value="1"/>
</dbReference>
<dbReference type="EMBL" id="CAMXCT010003002">
    <property type="protein sequence ID" value="CAI4001872.1"/>
    <property type="molecule type" value="Genomic_DNA"/>
</dbReference>
<dbReference type="EMBL" id="CAMXCT030003002">
    <property type="protein sequence ID" value="CAL4789184.1"/>
    <property type="molecule type" value="Genomic_DNA"/>
</dbReference>
<proteinExistence type="predicted"/>
<evidence type="ECO:0000313" key="8">
    <source>
        <dbReference type="Proteomes" id="UP001152797"/>
    </source>
</evidence>
<reference evidence="6" key="2">
    <citation type="submission" date="2024-04" db="EMBL/GenBank/DDBJ databases">
        <authorList>
            <person name="Chen Y."/>
            <person name="Shah S."/>
            <person name="Dougan E. K."/>
            <person name="Thang M."/>
            <person name="Chan C."/>
        </authorList>
    </citation>
    <scope>NUCLEOTIDE SEQUENCE [LARGE SCALE GENOMIC DNA]</scope>
</reference>
<evidence type="ECO:0000313" key="6">
    <source>
        <dbReference type="EMBL" id="CAL1155247.1"/>
    </source>
</evidence>
<evidence type="ECO:0000256" key="3">
    <source>
        <dbReference type="ARBA" id="ARBA00022840"/>
    </source>
</evidence>
<evidence type="ECO:0000313" key="5">
    <source>
        <dbReference type="EMBL" id="CAI4001872.1"/>
    </source>
</evidence>
<protein>
    <submittedName>
        <fullName evidence="7">Tubulin polyglutamylase ttll6 (Protei n polyglutamylase TTLL6) (Tubulin tyrosine ligase-like family member 6)</fullName>
    </submittedName>
</protein>
<dbReference type="GO" id="GO:0015631">
    <property type="term" value="F:tubulin binding"/>
    <property type="evidence" value="ECO:0007669"/>
    <property type="project" value="TreeGrafter"/>
</dbReference>
<feature type="region of interest" description="Disordered" evidence="4">
    <location>
        <begin position="628"/>
        <end position="659"/>
    </location>
</feature>
<dbReference type="OrthoDB" id="202825at2759"/>
<feature type="region of interest" description="Disordered" evidence="4">
    <location>
        <begin position="132"/>
        <end position="157"/>
    </location>
</feature>
<dbReference type="Gene3D" id="3.30.470.20">
    <property type="entry name" value="ATP-grasp fold, B domain"/>
    <property type="match status" value="1"/>
</dbReference>
<dbReference type="GO" id="GO:0036064">
    <property type="term" value="C:ciliary basal body"/>
    <property type="evidence" value="ECO:0007669"/>
    <property type="project" value="TreeGrafter"/>
</dbReference>
<dbReference type="GO" id="GO:0005524">
    <property type="term" value="F:ATP binding"/>
    <property type="evidence" value="ECO:0007669"/>
    <property type="project" value="UniProtKB-KW"/>
</dbReference>
<dbReference type="Proteomes" id="UP001152797">
    <property type="component" value="Unassembled WGS sequence"/>
</dbReference>
<keyword evidence="1 7" id="KW-0436">Ligase</keyword>
<dbReference type="AlphaFoldDB" id="A0A9P1G984"/>
<dbReference type="EMBL" id="CAMXCT020003002">
    <property type="protein sequence ID" value="CAL1155247.1"/>
    <property type="molecule type" value="Genomic_DNA"/>
</dbReference>
<evidence type="ECO:0000256" key="4">
    <source>
        <dbReference type="SAM" id="MobiDB-lite"/>
    </source>
</evidence>
<feature type="compositionally biased region" description="Acidic residues" evidence="4">
    <location>
        <begin position="631"/>
        <end position="659"/>
    </location>
</feature>
<reference evidence="5" key="1">
    <citation type="submission" date="2022-10" db="EMBL/GenBank/DDBJ databases">
        <authorList>
            <person name="Chen Y."/>
            <person name="Dougan E. K."/>
            <person name="Chan C."/>
            <person name="Rhodes N."/>
            <person name="Thang M."/>
        </authorList>
    </citation>
    <scope>NUCLEOTIDE SEQUENCE</scope>
</reference>
<dbReference type="GO" id="GO:0070740">
    <property type="term" value="F:tubulin-glutamic acid ligase activity"/>
    <property type="evidence" value="ECO:0007669"/>
    <property type="project" value="TreeGrafter"/>
</dbReference>
<feature type="compositionally biased region" description="Basic and acidic residues" evidence="4">
    <location>
        <begin position="132"/>
        <end position="141"/>
    </location>
</feature>
<keyword evidence="3" id="KW-0067">ATP-binding</keyword>
<feature type="region of interest" description="Disordered" evidence="4">
    <location>
        <begin position="699"/>
        <end position="758"/>
    </location>
</feature>
<sequence length="758" mass="84920">MSWGGKSKKRDRIRVKFVQCKPQIVRDTIRLVGWRECDAGDDNWDVAWGDTTAALFRGVQQLKPFQRVNHFPLMQIICRKDLLAQHLQTIRQLCPHGTEEFSFFPETWVLPGDVQRFWGFVRHSFERRSKEDRLHSRDRSKSRGRRSLRGTSADTSEDEEEDSVLTFIAKPRAAARGNGIFLFQVRASDVRAPRNRLKEVLDSEKLVVQSFLSKPLLIDGYKWDMRVYVLVTDVHPLTVYLYTDGLARFCTDLYEAPDEDNLDMREMHLTNFSINWESEAFEDTEDGATGSKRSLRTVLESVEGGDNIWLEIAECVKKTLLAIGPKMQDNYDRYFGRSRDGGGSACFELLGFDFILDEEQRLFLLEVNSAPSLSTPTNLDEEIKESVLTVFRSWLLPYAISCGQGFRLLGLDGSEKAVLLCQASGETAAALGRPPKRTLGKTVGADEAERGSLEAICLETLARALWRGDDVDLQRLPELIAVQLLRFVLAVDDGRLGRALAVWSRRRPPFHLRIAGPEMCRSLSFLPNQALIEVFLSHMPELTDSQLSRLLLKSCQNMVFLRNFRAAQTLSALSEVTAPVLEANKLLPALQSGEAWSEEAIRHAVAVLHLTTVDVNKEQVKSIPGFVSFLEDSEDETETESEQSEEGWTDEDDEQEEDEEVCEEFSFLGTPVSIMAANSLRLLGRLGSSGNVELVSECGRRAQQGDPGRSRQTSTRLDGSAASEPTASDKSVHTGRRHVGPTVGPTVGPSDNGMEDIG</sequence>
<keyword evidence="8" id="KW-1185">Reference proteome</keyword>
<dbReference type="PROSITE" id="PS51221">
    <property type="entry name" value="TTL"/>
    <property type="match status" value="1"/>
</dbReference>
<name>A0A9P1G984_9DINO</name>
<organism evidence="5">
    <name type="scientific">Cladocopium goreaui</name>
    <dbReference type="NCBI Taxonomy" id="2562237"/>
    <lineage>
        <taxon>Eukaryota</taxon>
        <taxon>Sar</taxon>
        <taxon>Alveolata</taxon>
        <taxon>Dinophyceae</taxon>
        <taxon>Suessiales</taxon>
        <taxon>Symbiodiniaceae</taxon>
        <taxon>Cladocopium</taxon>
    </lineage>
</organism>
<dbReference type="InterPro" id="IPR004344">
    <property type="entry name" value="TTL/TTLL_fam"/>
</dbReference>
<dbReference type="Pfam" id="PF03133">
    <property type="entry name" value="TTL"/>
    <property type="match status" value="1"/>
</dbReference>
<feature type="non-terminal residue" evidence="5">
    <location>
        <position position="758"/>
    </location>
</feature>
<evidence type="ECO:0000256" key="2">
    <source>
        <dbReference type="ARBA" id="ARBA00022741"/>
    </source>
</evidence>
<gene>
    <name evidence="5" type="ORF">C1SCF055_LOCUS27872</name>
</gene>
<evidence type="ECO:0000256" key="1">
    <source>
        <dbReference type="ARBA" id="ARBA00022598"/>
    </source>
</evidence>
<dbReference type="PANTHER" id="PTHR12241">
    <property type="entry name" value="TUBULIN POLYGLUTAMYLASE"/>
    <property type="match status" value="1"/>
</dbReference>
<dbReference type="SUPFAM" id="SSF56059">
    <property type="entry name" value="Glutathione synthetase ATP-binding domain-like"/>
    <property type="match status" value="1"/>
</dbReference>
<keyword evidence="2" id="KW-0547">Nucleotide-binding</keyword>
<comment type="caution">
    <text evidence="5">The sequence shown here is derived from an EMBL/GenBank/DDBJ whole genome shotgun (WGS) entry which is preliminary data.</text>
</comment>
<feature type="compositionally biased region" description="Polar residues" evidence="4">
    <location>
        <begin position="710"/>
        <end position="729"/>
    </location>
</feature>
<accession>A0A9P1G984</accession>